<protein>
    <submittedName>
        <fullName evidence="6">Amino acid ABC transporter substrate-binding protein</fullName>
    </submittedName>
</protein>
<dbReference type="SUPFAM" id="SSF53850">
    <property type="entry name" value="Periplasmic binding protein-like II"/>
    <property type="match status" value="1"/>
</dbReference>
<evidence type="ECO:0000256" key="4">
    <source>
        <dbReference type="SAM" id="SignalP"/>
    </source>
</evidence>
<dbReference type="PROSITE" id="PS51257">
    <property type="entry name" value="PROKAR_LIPOPROTEIN"/>
    <property type="match status" value="1"/>
</dbReference>
<gene>
    <name evidence="6" type="ORF">N0A02_26050</name>
</gene>
<dbReference type="PANTHER" id="PTHR30085:SF2">
    <property type="entry name" value="GLUTAMATE_ASPARTATE IMPORT SOLUTE-BINDING PROTEIN"/>
    <property type="match status" value="1"/>
</dbReference>
<dbReference type="Gene3D" id="3.40.190.10">
    <property type="entry name" value="Periplasmic binding protein-like II"/>
    <property type="match status" value="2"/>
</dbReference>
<dbReference type="Proteomes" id="UP001469089">
    <property type="component" value="Unassembled WGS sequence"/>
</dbReference>
<dbReference type="EMBL" id="JAOALG010000002">
    <property type="protein sequence ID" value="MEQ5842923.1"/>
    <property type="molecule type" value="Genomic_DNA"/>
</dbReference>
<sequence>MKLRFKHWGMALTFAWAASCLWTSARGEELTGTLQKIKESGTVTLGVRESSVPFSYLDDKQAYRGYSIDACMKIVDAIKSKVGLPKLSVKYQAITSATRIPLMLNQTIDLTCGSDANTLDRQRQVAFSYTTYVGNEVAASLKSSNIRTLDDLRGKTVVTSSGTTDIAHINELNQQDHLGMKLTVAADHSASFMTMSSGRASVFIITDIIAGSQIANAKNPEEFSMWNIEKMPVEPWALMMRRDDPQFTSLVNGVLAGMFKSGEMNALYRKWFESPLPSLGINLRIPMSDKLRRAMAVPTDSGDPKDYK</sequence>
<feature type="chain" id="PRO_5047143377" evidence="4">
    <location>
        <begin position="18"/>
        <end position="308"/>
    </location>
</feature>
<evidence type="ECO:0000256" key="2">
    <source>
        <dbReference type="ARBA" id="ARBA00022448"/>
    </source>
</evidence>
<comment type="similarity">
    <text evidence="1">Belongs to the bacterial solute-binding protein 3 family.</text>
</comment>
<organism evidence="6 7">
    <name type="scientific">Paraburkholderia acidicola</name>
    <dbReference type="NCBI Taxonomy" id="1912599"/>
    <lineage>
        <taxon>Bacteria</taxon>
        <taxon>Pseudomonadati</taxon>
        <taxon>Pseudomonadota</taxon>
        <taxon>Betaproteobacteria</taxon>
        <taxon>Burkholderiales</taxon>
        <taxon>Burkholderiaceae</taxon>
        <taxon>Paraburkholderia</taxon>
    </lineage>
</organism>
<dbReference type="SMART" id="SM00062">
    <property type="entry name" value="PBPb"/>
    <property type="match status" value="1"/>
</dbReference>
<keyword evidence="2" id="KW-0813">Transport</keyword>
<dbReference type="PANTHER" id="PTHR30085">
    <property type="entry name" value="AMINO ACID ABC TRANSPORTER PERMEASE"/>
    <property type="match status" value="1"/>
</dbReference>
<feature type="signal peptide" evidence="4">
    <location>
        <begin position="1"/>
        <end position="17"/>
    </location>
</feature>
<evidence type="ECO:0000313" key="6">
    <source>
        <dbReference type="EMBL" id="MEQ5842923.1"/>
    </source>
</evidence>
<dbReference type="CDD" id="cd13688">
    <property type="entry name" value="PBP2_GltI_DEBP"/>
    <property type="match status" value="1"/>
</dbReference>
<proteinExistence type="inferred from homology"/>
<dbReference type="Pfam" id="PF00497">
    <property type="entry name" value="SBP_bac_3"/>
    <property type="match status" value="1"/>
</dbReference>
<accession>A0ABV1LUB7</accession>
<evidence type="ECO:0000313" key="7">
    <source>
        <dbReference type="Proteomes" id="UP001469089"/>
    </source>
</evidence>
<dbReference type="InterPro" id="IPR051455">
    <property type="entry name" value="Bact_solute-bind_prot3"/>
</dbReference>
<dbReference type="RefSeq" id="WP_349544671.1">
    <property type="nucleotide sequence ID" value="NZ_JAOALG010000002.1"/>
</dbReference>
<keyword evidence="7" id="KW-1185">Reference proteome</keyword>
<evidence type="ECO:0000256" key="1">
    <source>
        <dbReference type="ARBA" id="ARBA00010333"/>
    </source>
</evidence>
<dbReference type="InterPro" id="IPR001638">
    <property type="entry name" value="Solute-binding_3/MltF_N"/>
</dbReference>
<feature type="domain" description="Solute-binding protein family 3/N-terminal" evidence="5">
    <location>
        <begin position="42"/>
        <end position="275"/>
    </location>
</feature>
<evidence type="ECO:0000256" key="3">
    <source>
        <dbReference type="ARBA" id="ARBA00022729"/>
    </source>
</evidence>
<comment type="caution">
    <text evidence="6">The sequence shown here is derived from an EMBL/GenBank/DDBJ whole genome shotgun (WGS) entry which is preliminary data.</text>
</comment>
<evidence type="ECO:0000259" key="5">
    <source>
        <dbReference type="SMART" id="SM00062"/>
    </source>
</evidence>
<keyword evidence="3 4" id="KW-0732">Signal</keyword>
<reference evidence="6 7" key="1">
    <citation type="journal article" date="2024" name="Chem. Sci.">
        <title>Discovery of a lagriamide polyketide by integrated genome mining, isotopic labeling, and untargeted metabolomics.</title>
        <authorList>
            <person name="Fergusson C.H."/>
            <person name="Saulog J."/>
            <person name="Paulo B.S."/>
            <person name="Wilson D.M."/>
            <person name="Liu D.Y."/>
            <person name="Morehouse N.J."/>
            <person name="Waterworth S."/>
            <person name="Barkei J."/>
            <person name="Gray C.A."/>
            <person name="Kwan J.C."/>
            <person name="Eustaquio A.S."/>
            <person name="Linington R.G."/>
        </authorList>
    </citation>
    <scope>NUCLEOTIDE SEQUENCE [LARGE SCALE GENOMIC DNA]</scope>
    <source>
        <strain evidence="6 7">RL17-338-BIF-B</strain>
    </source>
</reference>
<name>A0ABV1LUB7_9BURK</name>